<keyword evidence="9" id="KW-1133">Transmembrane helix</keyword>
<dbReference type="GO" id="GO:1990714">
    <property type="term" value="F:hydroxyproline O-galactosyltransferase activity"/>
    <property type="evidence" value="ECO:0007669"/>
    <property type="project" value="UniProtKB-ARBA"/>
</dbReference>
<dbReference type="InterPro" id="IPR025298">
    <property type="entry name" value="DUF4094"/>
</dbReference>
<dbReference type="Pfam" id="PF01762">
    <property type="entry name" value="Galactosyl_T"/>
    <property type="match status" value="1"/>
</dbReference>
<protein>
    <recommendedName>
        <fullName evidence="14">Hexosyltransferase</fullName>
        <ecNumber evidence="14">2.4.1.-</ecNumber>
    </recommendedName>
</protein>
<keyword evidence="5 14" id="KW-0328">Glycosyltransferase</keyword>
<dbReference type="Proteomes" id="UP000636800">
    <property type="component" value="Chromosome 1"/>
</dbReference>
<comment type="caution">
    <text evidence="16">The sequence shown here is derived from an EMBL/GenBank/DDBJ whole genome shotgun (WGS) entry which is preliminary data.</text>
</comment>
<organism evidence="16 17">
    <name type="scientific">Vanilla planifolia</name>
    <name type="common">Vanilla</name>
    <dbReference type="NCBI Taxonomy" id="51239"/>
    <lineage>
        <taxon>Eukaryota</taxon>
        <taxon>Viridiplantae</taxon>
        <taxon>Streptophyta</taxon>
        <taxon>Embryophyta</taxon>
        <taxon>Tracheophyta</taxon>
        <taxon>Spermatophyta</taxon>
        <taxon>Magnoliopsida</taxon>
        <taxon>Liliopsida</taxon>
        <taxon>Asparagales</taxon>
        <taxon>Orchidaceae</taxon>
        <taxon>Vanilloideae</taxon>
        <taxon>Vanilleae</taxon>
        <taxon>Vanilla</taxon>
    </lineage>
</organism>
<evidence type="ECO:0000256" key="3">
    <source>
        <dbReference type="ARBA" id="ARBA00004922"/>
    </source>
</evidence>
<dbReference type="GO" id="GO:0010405">
    <property type="term" value="P:arabinogalactan protein metabolic process"/>
    <property type="evidence" value="ECO:0007669"/>
    <property type="project" value="UniProtKB-ARBA"/>
</dbReference>
<keyword evidence="10 14" id="KW-0333">Golgi apparatus</keyword>
<name>A0A835RS64_VANPL</name>
<evidence type="ECO:0000256" key="5">
    <source>
        <dbReference type="ARBA" id="ARBA00022676"/>
    </source>
</evidence>
<keyword evidence="7" id="KW-0812">Transmembrane</keyword>
<comment type="pathway">
    <text evidence="3">Protein modification; protein glycosylation.</text>
</comment>
<comment type="subcellular location">
    <subcellularLocation>
        <location evidence="2 14">Golgi apparatus membrane</location>
        <topology evidence="2 14">Single-pass type II membrane protein</topology>
    </subcellularLocation>
</comment>
<evidence type="ECO:0000256" key="11">
    <source>
        <dbReference type="ARBA" id="ARBA00023136"/>
    </source>
</evidence>
<evidence type="ECO:0000256" key="12">
    <source>
        <dbReference type="ARBA" id="ARBA00023211"/>
    </source>
</evidence>
<dbReference type="EMBL" id="JADCNL010000001">
    <property type="protein sequence ID" value="KAG0495778.1"/>
    <property type="molecule type" value="Genomic_DNA"/>
</dbReference>
<dbReference type="Gene3D" id="3.90.550.50">
    <property type="match status" value="1"/>
</dbReference>
<gene>
    <name evidence="16" type="ORF">HPP92_000469</name>
</gene>
<evidence type="ECO:0000256" key="7">
    <source>
        <dbReference type="ARBA" id="ARBA00022692"/>
    </source>
</evidence>
<dbReference type="PANTHER" id="PTHR11214">
    <property type="entry name" value="BETA-1,3-N-ACETYLGLUCOSAMINYLTRANSFERASE"/>
    <property type="match status" value="1"/>
</dbReference>
<evidence type="ECO:0000256" key="1">
    <source>
        <dbReference type="ARBA" id="ARBA00001936"/>
    </source>
</evidence>
<keyword evidence="8" id="KW-0735">Signal-anchor</keyword>
<dbReference type="GO" id="GO:0000139">
    <property type="term" value="C:Golgi membrane"/>
    <property type="evidence" value="ECO:0007669"/>
    <property type="project" value="UniProtKB-SubCell"/>
</dbReference>
<comment type="function">
    <text evidence="13">Possesses hydroxyproline O-galactosyltransferase activity. Transfers galactose from UDP-galactose to hydroxyproline residues in the arabinogalactan proteins (AGPs). Is specific for AGPs containing non-contiguous peptidyl hydroxyproline residues. The addition of galactose onto the peptidyl hydroxyproline residues in AGP core proteins represents the first committed step in arabinogalactan polysaccharide addition. AGP glycans play essential roles in both vegetative and reproductive plant growth.</text>
</comment>
<dbReference type="AlphaFoldDB" id="A0A835RS64"/>
<sequence length="325" mass="36622">MDLGKHHFPESLGNAMNLERRRKPYSATSASSSQSSKASLVMAFVSCLAWLYVAGRLWQDAGNRVLLSNLFQKNSRNVPRVVTVDDKLMKLGCKELGRNIVEAEMDLTLAKSQGKRFRASWMPRGDALRKLEEKGVVIRFVIGRSPNRGDSLDRNVDVESRETKDFLILDSHEEAHDELPKKAKYFFSSAVEKWDADFYVKVDDDININIDALIEILQSHRDRSGAYLGCMKSGVVITEEGKQWYEPDWWKFGDGKSYFRHATGSLIILSKSLARYININSASLKTYAHDDTSVGSWIMGLGATYVDDDRLCCGSSVQDKVCSRA</sequence>
<evidence type="ECO:0000256" key="14">
    <source>
        <dbReference type="RuleBase" id="RU363063"/>
    </source>
</evidence>
<dbReference type="Pfam" id="PF13334">
    <property type="entry name" value="DUF4094"/>
    <property type="match status" value="1"/>
</dbReference>
<evidence type="ECO:0000256" key="10">
    <source>
        <dbReference type="ARBA" id="ARBA00023034"/>
    </source>
</evidence>
<evidence type="ECO:0000256" key="8">
    <source>
        <dbReference type="ARBA" id="ARBA00022968"/>
    </source>
</evidence>
<dbReference type="OrthoDB" id="418495at2759"/>
<evidence type="ECO:0000313" key="17">
    <source>
        <dbReference type="Proteomes" id="UP000636800"/>
    </source>
</evidence>
<keyword evidence="11" id="KW-0472">Membrane</keyword>
<evidence type="ECO:0000256" key="9">
    <source>
        <dbReference type="ARBA" id="ARBA00022989"/>
    </source>
</evidence>
<evidence type="ECO:0000259" key="15">
    <source>
        <dbReference type="Pfam" id="PF13334"/>
    </source>
</evidence>
<evidence type="ECO:0000256" key="6">
    <source>
        <dbReference type="ARBA" id="ARBA00022679"/>
    </source>
</evidence>
<dbReference type="InterPro" id="IPR002659">
    <property type="entry name" value="Glyco_trans_31"/>
</dbReference>
<comment type="cofactor">
    <cofactor evidence="1 14">
        <name>Mn(2+)</name>
        <dbReference type="ChEBI" id="CHEBI:29035"/>
    </cofactor>
</comment>
<evidence type="ECO:0000256" key="2">
    <source>
        <dbReference type="ARBA" id="ARBA00004323"/>
    </source>
</evidence>
<proteinExistence type="inferred from homology"/>
<dbReference type="FunFam" id="3.90.550.50:FF:000023">
    <property type="entry name" value="Hexosyltransferase"/>
    <property type="match status" value="1"/>
</dbReference>
<keyword evidence="6" id="KW-0808">Transferase</keyword>
<feature type="domain" description="DUF4094" evidence="15">
    <location>
        <begin position="35"/>
        <end position="113"/>
    </location>
</feature>
<evidence type="ECO:0000256" key="13">
    <source>
        <dbReference type="ARBA" id="ARBA00059326"/>
    </source>
</evidence>
<reference evidence="16 17" key="1">
    <citation type="journal article" date="2020" name="Nat. Food">
        <title>A phased Vanilla planifolia genome enables genetic improvement of flavour and production.</title>
        <authorList>
            <person name="Hasing T."/>
            <person name="Tang H."/>
            <person name="Brym M."/>
            <person name="Khazi F."/>
            <person name="Huang T."/>
            <person name="Chambers A.H."/>
        </authorList>
    </citation>
    <scope>NUCLEOTIDE SEQUENCE [LARGE SCALE GENOMIC DNA]</scope>
    <source>
        <tissue evidence="16">Leaf</tissue>
    </source>
</reference>
<accession>A0A835RS64</accession>
<dbReference type="UniPathway" id="UPA00378"/>
<comment type="similarity">
    <text evidence="4 14">Belongs to the glycosyltransferase 31 family.</text>
</comment>
<dbReference type="EC" id="2.4.1.-" evidence="14"/>
<evidence type="ECO:0000256" key="4">
    <source>
        <dbReference type="ARBA" id="ARBA00008661"/>
    </source>
</evidence>
<evidence type="ECO:0000313" key="16">
    <source>
        <dbReference type="EMBL" id="KAG0495778.1"/>
    </source>
</evidence>
<dbReference type="PANTHER" id="PTHR11214:SF124">
    <property type="entry name" value="HYDROXYPROLINE O-GALACTOSYLTRANSFERASE HPGT3"/>
    <property type="match status" value="1"/>
</dbReference>
<keyword evidence="12 14" id="KW-0464">Manganese</keyword>
<keyword evidence="17" id="KW-1185">Reference proteome</keyword>